<dbReference type="EMBL" id="JASCQO010000056">
    <property type="protein sequence ID" value="MDI5936477.1"/>
    <property type="molecule type" value="Genomic_DNA"/>
</dbReference>
<proteinExistence type="predicted"/>
<accession>A0ABT6VR60</accession>
<comment type="caution">
    <text evidence="1">The sequence shown here is derived from an EMBL/GenBank/DDBJ whole genome shotgun (WGS) entry which is preliminary data.</text>
</comment>
<name>A0ABT6VR60_9GAMM</name>
<dbReference type="RefSeq" id="WP_282723895.1">
    <property type="nucleotide sequence ID" value="NZ_JASCQO010000056.1"/>
</dbReference>
<evidence type="ECO:0000313" key="2">
    <source>
        <dbReference type="Proteomes" id="UP001244242"/>
    </source>
</evidence>
<protein>
    <submittedName>
        <fullName evidence="1">Uncharacterized protein</fullName>
    </submittedName>
</protein>
<reference evidence="1 2" key="1">
    <citation type="submission" date="2023-04" db="EMBL/GenBank/DDBJ databases">
        <title>Halomonas strains isolated from rhizosphere soil.</title>
        <authorList>
            <person name="Xu L."/>
            <person name="Sun J.-Q."/>
        </authorList>
    </citation>
    <scope>NUCLEOTIDE SEQUENCE [LARGE SCALE GENOMIC DNA]</scope>
    <source>
        <strain evidence="1 2">LN1S58</strain>
    </source>
</reference>
<dbReference type="Proteomes" id="UP001244242">
    <property type="component" value="Unassembled WGS sequence"/>
</dbReference>
<keyword evidence="2" id="KW-1185">Reference proteome</keyword>
<evidence type="ECO:0000313" key="1">
    <source>
        <dbReference type="EMBL" id="MDI5936477.1"/>
    </source>
</evidence>
<sequence length="206" mass="22171">MVATTDAGREVVLGLPIDEVFEDLAPRLVKVTDQAPMELLVIVSSLDSGSRLALVGLGANRLEMVAQSAPIGMPNRWLNPVGVDDLSGNGEAEIAAVTTPHIGGVLRVYRRRGERLVEIASRGGFSNHVYGSPEMDLSRPSLIDGRMQLLVPDGRRANVRAIMLSDEGLVETDRCGLSEPITGPEALHDCEHRLNQAVSIMPQTTM</sequence>
<gene>
    <name evidence="1" type="ORF">QLQ84_22045</name>
</gene>
<organism evidence="1 2">
    <name type="scientific">Halomonas kalidii</name>
    <dbReference type="NCBI Taxonomy" id="3043293"/>
    <lineage>
        <taxon>Bacteria</taxon>
        <taxon>Pseudomonadati</taxon>
        <taxon>Pseudomonadota</taxon>
        <taxon>Gammaproteobacteria</taxon>
        <taxon>Oceanospirillales</taxon>
        <taxon>Halomonadaceae</taxon>
        <taxon>Halomonas</taxon>
    </lineage>
</organism>